<keyword evidence="3" id="KW-1185">Reference proteome</keyword>
<feature type="region of interest" description="Disordered" evidence="1">
    <location>
        <begin position="65"/>
        <end position="191"/>
    </location>
</feature>
<protein>
    <submittedName>
        <fullName evidence="2">BQ5605_C006g03864 protein</fullName>
    </submittedName>
</protein>
<gene>
    <name evidence="2" type="primary">BQ5605_C006g03864</name>
    <name evidence="2" type="ORF">BQ5605_C006G03864</name>
</gene>
<feature type="region of interest" description="Disordered" evidence="1">
    <location>
        <begin position="599"/>
        <end position="672"/>
    </location>
</feature>
<evidence type="ECO:0000256" key="1">
    <source>
        <dbReference type="SAM" id="MobiDB-lite"/>
    </source>
</evidence>
<accession>A0A2X0M9F8</accession>
<dbReference type="EMBL" id="FQNC01000044">
    <property type="protein sequence ID" value="SGY54314.1"/>
    <property type="molecule type" value="Genomic_DNA"/>
</dbReference>
<dbReference type="Proteomes" id="UP000249464">
    <property type="component" value="Unassembled WGS sequence"/>
</dbReference>
<feature type="compositionally biased region" description="Acidic residues" evidence="1">
    <location>
        <begin position="137"/>
        <end position="148"/>
    </location>
</feature>
<evidence type="ECO:0000313" key="2">
    <source>
        <dbReference type="EMBL" id="SGY54314.1"/>
    </source>
</evidence>
<feature type="compositionally biased region" description="Polar residues" evidence="1">
    <location>
        <begin position="95"/>
        <end position="105"/>
    </location>
</feature>
<feature type="compositionally biased region" description="Acidic residues" evidence="1">
    <location>
        <begin position="613"/>
        <end position="627"/>
    </location>
</feature>
<organism evidence="2 3">
    <name type="scientific">Microbotryum silenes-dioicae</name>
    <dbReference type="NCBI Taxonomy" id="796604"/>
    <lineage>
        <taxon>Eukaryota</taxon>
        <taxon>Fungi</taxon>
        <taxon>Dikarya</taxon>
        <taxon>Basidiomycota</taxon>
        <taxon>Pucciniomycotina</taxon>
        <taxon>Microbotryomycetes</taxon>
        <taxon>Microbotryales</taxon>
        <taxon>Microbotryaceae</taxon>
        <taxon>Microbotryum</taxon>
    </lineage>
</organism>
<proteinExistence type="predicted"/>
<evidence type="ECO:0000313" key="3">
    <source>
        <dbReference type="Proteomes" id="UP000249464"/>
    </source>
</evidence>
<feature type="region of interest" description="Disordered" evidence="1">
    <location>
        <begin position="247"/>
        <end position="271"/>
    </location>
</feature>
<feature type="compositionally biased region" description="Polar residues" evidence="1">
    <location>
        <begin position="150"/>
        <end position="166"/>
    </location>
</feature>
<reference evidence="2 3" key="1">
    <citation type="submission" date="2016-11" db="EMBL/GenBank/DDBJ databases">
        <authorList>
            <person name="Jaros S."/>
            <person name="Januszkiewicz K."/>
            <person name="Wedrychowicz H."/>
        </authorList>
    </citation>
    <scope>NUCLEOTIDE SEQUENCE [LARGE SCALE GENOMIC DNA]</scope>
</reference>
<sequence>MRYLCRCFLNGCGVRAGSRIHAKSTIYNHRKEDELYFNSLRNRGLDVSDELLQAIAWSGAKLEPEPLDSLHPHPSPSPSNLNPHHDDDLGHSMLPQDTSQPNYSDLTPEFDDQGPAFDPEFGGGGDSPFGQGALPLDDNDNSESDEETVFNMTPKTPHNSGSSSSEDNADHDKSEGNVEGSGDNEDDRGTSWNWLETGLAEHVRDEIGGDDNNHLANVQAERDLWNEEIDINVTDPDVLRALDPIETPYHPAADAPRGPPPRRTQLSDPSPEQMLSLRCYIRAEGSGMSVEQYNELLAEACHQKGVDLKDCMSLKSTGRWFNAVSGLVPEYFDTCVHGHVAFVGPHANQMSCDAKAKKPGPINPRTNKSQQVPAVCDEARFETERDRRGGTVRKPRQQAVFLDPVPRIEAAFASAQQAKLLRSLYEDLISFIKRRSELGNPDTGGYFDLSSGQALARAHDLGAFHDERNCFFGISSDGALVQEQQTGSFWICRDNMFILMIAPCATTPTDLDSFACISLKRFEEAARGIWCFDSLTQVWFLWRGFILFFLADLMGQAKQSGFAMSRALVPCVNCEIIAGTKDNGAGRFPVEDGRATYEVKKRVSKKKRKTDNNDDDNGDANNDDDADDKGGDDVVRGQKKRGRTSSRAPKKVNTIRPVDGYYAHNGAPSPEHRTLQRYKAQISKAFDPELDAETRAQYRTRFGITAIPLAARSRLFDVPSLFPTDIAHLLATNIPTLMWKSPKAWQSVPNGKTIIAKVGTLIEDAKWTTPSAFGRYLRNPHTKANTNYTMHECIQFVLNVSVPVLRDAGMPEPYVAHWADFVRLVRLVLDRSPSSAKRIDLIDRLANRFVCGQERLFVNNYESIEAMPVAVHRLRHLGEWIRIVGNLSLVWQMVLERVIGYVKKPPMSNSTPVKTLAVTRQQMTCWAMADPAVAGLRDELLPAPSQPKTGNVLTGFSPEETRASEDWASECEAWRRWGQNKASRVKAAIVGENVVRWEHYGRAAIPGGKGQYLSTTRREGANHRNRRQASRFLTTSFTSSGARASKMKPVYTVGQAMAIVCVPDDVDIGELGESRLVVVAELYPPAQRLHNAMPYVRIESTNPAVLPFEAVEKLLGAYYSPREPRMYVFEDVFDNDGSTFVKLFKP</sequence>
<feature type="compositionally biased region" description="Basic residues" evidence="1">
    <location>
        <begin position="637"/>
        <end position="650"/>
    </location>
</feature>
<name>A0A2X0M9F8_9BASI</name>
<dbReference type="AlphaFoldDB" id="A0A2X0M9F8"/>